<name>A0A1Y0EL31_9BURK</name>
<evidence type="ECO:0000313" key="3">
    <source>
        <dbReference type="EMBL" id="ARU04276.1"/>
    </source>
</evidence>
<keyword evidence="2" id="KW-0732">Signal</keyword>
<dbReference type="Proteomes" id="UP000196138">
    <property type="component" value="Chromosome"/>
</dbReference>
<proteinExistence type="inferred from homology"/>
<evidence type="ECO:0000256" key="2">
    <source>
        <dbReference type="SAM" id="SignalP"/>
    </source>
</evidence>
<dbReference type="Gene3D" id="3.40.190.150">
    <property type="entry name" value="Bordetella uptake gene, domain 1"/>
    <property type="match status" value="1"/>
</dbReference>
<dbReference type="InterPro" id="IPR042100">
    <property type="entry name" value="Bug_dom1"/>
</dbReference>
<dbReference type="InterPro" id="IPR005064">
    <property type="entry name" value="BUG"/>
</dbReference>
<organism evidence="3 4">
    <name type="scientific">Comamonas serinivorans</name>
    <dbReference type="NCBI Taxonomy" id="1082851"/>
    <lineage>
        <taxon>Bacteria</taxon>
        <taxon>Pseudomonadati</taxon>
        <taxon>Pseudomonadota</taxon>
        <taxon>Betaproteobacteria</taxon>
        <taxon>Burkholderiales</taxon>
        <taxon>Comamonadaceae</taxon>
        <taxon>Comamonas</taxon>
    </lineage>
</organism>
<dbReference type="KEGG" id="cser:CCO03_05925"/>
<evidence type="ECO:0000313" key="4">
    <source>
        <dbReference type="Proteomes" id="UP000196138"/>
    </source>
</evidence>
<dbReference type="AlphaFoldDB" id="A0A1Y0EL31"/>
<dbReference type="Pfam" id="PF03401">
    <property type="entry name" value="TctC"/>
    <property type="match status" value="1"/>
</dbReference>
<protein>
    <submittedName>
        <fullName evidence="3">ABC transporter substrate-binding protein</fullName>
    </submittedName>
</protein>
<dbReference type="SUPFAM" id="SSF53850">
    <property type="entry name" value="Periplasmic binding protein-like II"/>
    <property type="match status" value="1"/>
</dbReference>
<evidence type="ECO:0000256" key="1">
    <source>
        <dbReference type="ARBA" id="ARBA00006987"/>
    </source>
</evidence>
<dbReference type="Gene3D" id="3.40.190.10">
    <property type="entry name" value="Periplasmic binding protein-like II"/>
    <property type="match status" value="1"/>
</dbReference>
<reference evidence="3 4" key="1">
    <citation type="submission" date="2017-05" db="EMBL/GenBank/DDBJ databases">
        <authorList>
            <person name="Song R."/>
            <person name="Chenine A.L."/>
            <person name="Ruprecht R.M."/>
        </authorList>
    </citation>
    <scope>NUCLEOTIDE SEQUENCE [LARGE SCALE GENOMIC DNA]</scope>
    <source>
        <strain evidence="3 4">DSM 26136</strain>
    </source>
</reference>
<gene>
    <name evidence="3" type="ORF">CCO03_05925</name>
</gene>
<dbReference type="PANTHER" id="PTHR42928:SF5">
    <property type="entry name" value="BLR1237 PROTEIN"/>
    <property type="match status" value="1"/>
</dbReference>
<dbReference type="PANTHER" id="PTHR42928">
    <property type="entry name" value="TRICARBOXYLATE-BINDING PROTEIN"/>
    <property type="match status" value="1"/>
</dbReference>
<feature type="chain" id="PRO_5013321993" evidence="2">
    <location>
        <begin position="26"/>
        <end position="324"/>
    </location>
</feature>
<comment type="similarity">
    <text evidence="1">Belongs to the UPF0065 (bug) family.</text>
</comment>
<dbReference type="OrthoDB" id="8678477at2"/>
<feature type="signal peptide" evidence="2">
    <location>
        <begin position="1"/>
        <end position="25"/>
    </location>
</feature>
<sequence>MTQTTLWTRLSLGTSLLALGLAAQAAYPDKPITFIVPTAAAGGTDTIARIFADALGKELKATVIIDNKPGANGIVGVDAGARAAPDGYHLLFTYAASMVANPFLFKKLPFDPVKDFEPVVQLGQGGNLLLVNNNLPVKTVKEFVAYVKAHPNKVSYCSWGTGSGGHLAMENLMKQTGMKMTHVPYKGSAPCVQDLVGGQVQAAFADTSSTLPMIKAGRLRVLAHSGDKRYPQIPDVQSLNELGYPFKAYAWYGLLAPAKTPRPIVDQLNQAMNKVMADPEVRKRLYELNLADLPPSSPAQFAATIQQDLKTWGDLVTSLDIPKQ</sequence>
<dbReference type="EMBL" id="CP021455">
    <property type="protein sequence ID" value="ARU04276.1"/>
    <property type="molecule type" value="Genomic_DNA"/>
</dbReference>
<dbReference type="RefSeq" id="WP_087278522.1">
    <property type="nucleotide sequence ID" value="NZ_CP021455.1"/>
</dbReference>
<keyword evidence="4" id="KW-1185">Reference proteome</keyword>
<dbReference type="PIRSF" id="PIRSF017082">
    <property type="entry name" value="YflP"/>
    <property type="match status" value="1"/>
</dbReference>
<dbReference type="CDD" id="cd07012">
    <property type="entry name" value="PBP2_Bug_TTT"/>
    <property type="match status" value="1"/>
</dbReference>
<accession>A0A1Y0EL31</accession>